<name>A0ABM6AK78_9PROT</name>
<keyword evidence="2" id="KW-1185">Reference proteome</keyword>
<reference evidence="1 2" key="1">
    <citation type="submission" date="2015-03" db="EMBL/GenBank/DDBJ databases">
        <title>Genome study of Acetobacter sp. SLV-7.</title>
        <authorList>
            <person name="Cho G.Y."/>
            <person name="Jeon C.O."/>
        </authorList>
    </citation>
    <scope>NUCLEOTIDE SEQUENCE [LARGE SCALE GENOMIC DNA]</scope>
    <source>
        <strain evidence="1 2">SLV-7</strain>
    </source>
</reference>
<evidence type="ECO:0000313" key="1">
    <source>
        <dbReference type="EMBL" id="ANA14154.1"/>
    </source>
</evidence>
<organism evidence="1 2">
    <name type="scientific">Acetobacter oryzifermentans</name>
    <dbReference type="NCBI Taxonomy" id="1633874"/>
    <lineage>
        <taxon>Bacteria</taxon>
        <taxon>Pseudomonadati</taxon>
        <taxon>Pseudomonadota</taxon>
        <taxon>Alphaproteobacteria</taxon>
        <taxon>Acetobacterales</taxon>
        <taxon>Acetobacteraceae</taxon>
        <taxon>Acetobacter</taxon>
    </lineage>
</organism>
<dbReference type="Proteomes" id="UP000076595">
    <property type="component" value="Chromosome"/>
</dbReference>
<protein>
    <submittedName>
        <fullName evidence="1">Uncharacterized protein</fullName>
    </submittedName>
</protein>
<dbReference type="EMBL" id="CP011120">
    <property type="protein sequence ID" value="ANA14154.1"/>
    <property type="molecule type" value="Genomic_DNA"/>
</dbReference>
<sequence length="82" mass="9240">MNVYQHNAERRASAYGGREKTMIKMSKTVRAAIITQVSDSAEYDASTVRISRNGEVTAKKDQNKTSSYDNARYLVGYIENMV</sequence>
<proteinExistence type="predicted"/>
<evidence type="ECO:0000313" key="2">
    <source>
        <dbReference type="Proteomes" id="UP000076595"/>
    </source>
</evidence>
<dbReference type="RefSeq" id="WP_063354315.1">
    <property type="nucleotide sequence ID" value="NZ_CP011120.1"/>
</dbReference>
<accession>A0ABM6AK78</accession>
<gene>
    <name evidence="1" type="ORF">WG31_09175</name>
</gene>